<evidence type="ECO:0000313" key="7">
    <source>
        <dbReference type="EMBL" id="TID18184.1"/>
    </source>
</evidence>
<dbReference type="AlphaFoldDB" id="A0A4T0WZ14"/>
<keyword evidence="8" id="KW-1185">Reference proteome</keyword>
<dbReference type="Pfam" id="PF01793">
    <property type="entry name" value="Glyco_transf_15"/>
    <property type="match status" value="1"/>
</dbReference>
<comment type="similarity">
    <text evidence="2">Belongs to the glycosyltransferase 15 family.</text>
</comment>
<comment type="subcellular location">
    <subcellularLocation>
        <location evidence="1">Membrane</location>
        <topology evidence="1">Single-pass type II membrane protein</topology>
    </subcellularLocation>
</comment>
<dbReference type="Gene3D" id="3.90.550.10">
    <property type="entry name" value="Spore Coat Polysaccharide Biosynthesis Protein SpsA, Chain A"/>
    <property type="match status" value="1"/>
</dbReference>
<keyword evidence="5" id="KW-0812">Transmembrane</keyword>
<evidence type="ECO:0000256" key="6">
    <source>
        <dbReference type="PIRSR" id="PIRSR018153-1"/>
    </source>
</evidence>
<dbReference type="GO" id="GO:0000032">
    <property type="term" value="P:cell wall mannoprotein biosynthetic process"/>
    <property type="evidence" value="ECO:0007669"/>
    <property type="project" value="TreeGrafter"/>
</dbReference>
<evidence type="ECO:0000256" key="1">
    <source>
        <dbReference type="ARBA" id="ARBA00004606"/>
    </source>
</evidence>
<evidence type="ECO:0000313" key="8">
    <source>
        <dbReference type="Proteomes" id="UP000307173"/>
    </source>
</evidence>
<dbReference type="PANTHER" id="PTHR31121:SF6">
    <property type="entry name" value="ALPHA-1,2 MANNOSYLTRANSFERASE KTR1"/>
    <property type="match status" value="1"/>
</dbReference>
<sequence>MILSNRYKTLLVQVFCLFLGLAVVYKLAVPVATTGSSIPLTKSKDNASKTNLIKEHSSGDIKNEQVIHMGTDPNLGEKLLIQNYPRENATILTLCQESDLNGMVETVRKLEDRFNRNYHYDWVFLNDVEFSKEFKQKVSKFVSGEAKFGVIPKEHWSYPDFIDQEKAKEERQRMDADGVIYGASESYRHMCRFNSGFFYKHPIMLNYKYYWRVEPHVEFTCDIDYDPFKYMVDNEKVYGFTITIHEFLRTIETLWSTTKEFLSEHSEYLHPNNLMKFISNDNGETYNLCHFWSNFEIADMDFWRSQPYDEYFKHLDKSGGFFYERWGDAPVHSIAVSLFLDREKIHFFKDIGYQHGVYQMCPIEDSIYESKRCFCKKKDDFTFDGYACGKEFFDAMGWKKPNGWEQYAD</sequence>
<dbReference type="PANTHER" id="PTHR31121">
    <property type="entry name" value="ALPHA-1,2 MANNOSYLTRANSFERASE KTR1"/>
    <property type="match status" value="1"/>
</dbReference>
<dbReference type="InterPro" id="IPR029044">
    <property type="entry name" value="Nucleotide-diphossugar_trans"/>
</dbReference>
<feature type="active site" description="Nucleophile" evidence="6">
    <location>
        <position position="296"/>
    </location>
</feature>
<dbReference type="GO" id="GO:0016020">
    <property type="term" value="C:membrane"/>
    <property type="evidence" value="ECO:0007669"/>
    <property type="project" value="UniProtKB-SubCell"/>
</dbReference>
<accession>A0A4T0WZ14</accession>
<dbReference type="EMBL" id="SELW01000612">
    <property type="protein sequence ID" value="TID18184.1"/>
    <property type="molecule type" value="Genomic_DNA"/>
</dbReference>
<proteinExistence type="inferred from homology"/>
<dbReference type="GO" id="GO:0000026">
    <property type="term" value="F:alpha-1,2-mannosyltransferase activity"/>
    <property type="evidence" value="ECO:0007669"/>
    <property type="project" value="TreeGrafter"/>
</dbReference>
<keyword evidence="5" id="KW-0735">Signal-anchor</keyword>
<evidence type="ECO:0008006" key="9">
    <source>
        <dbReference type="Google" id="ProtNLM"/>
    </source>
</evidence>
<evidence type="ECO:0000256" key="4">
    <source>
        <dbReference type="ARBA" id="ARBA00022679"/>
    </source>
</evidence>
<dbReference type="SUPFAM" id="SSF53448">
    <property type="entry name" value="Nucleotide-diphospho-sugar transferases"/>
    <property type="match status" value="1"/>
</dbReference>
<dbReference type="STRING" id="52247.A0A4T0WZ14"/>
<organism evidence="7 8">
    <name type="scientific">Pichia inconspicua</name>
    <dbReference type="NCBI Taxonomy" id="52247"/>
    <lineage>
        <taxon>Eukaryota</taxon>
        <taxon>Fungi</taxon>
        <taxon>Dikarya</taxon>
        <taxon>Ascomycota</taxon>
        <taxon>Saccharomycotina</taxon>
        <taxon>Pichiomycetes</taxon>
        <taxon>Pichiales</taxon>
        <taxon>Pichiaceae</taxon>
        <taxon>Pichia</taxon>
    </lineage>
</organism>
<dbReference type="GO" id="GO:0006487">
    <property type="term" value="P:protein N-linked glycosylation"/>
    <property type="evidence" value="ECO:0007669"/>
    <property type="project" value="TreeGrafter"/>
</dbReference>
<dbReference type="Proteomes" id="UP000307173">
    <property type="component" value="Unassembled WGS sequence"/>
</dbReference>
<name>A0A4T0WZ14_9ASCO</name>
<dbReference type="InterPro" id="IPR002685">
    <property type="entry name" value="Glyco_trans_15"/>
</dbReference>
<comment type="caution">
    <text evidence="7">The sequence shown here is derived from an EMBL/GenBank/DDBJ whole genome shotgun (WGS) entry which is preliminary data.</text>
</comment>
<gene>
    <name evidence="7" type="ORF">CANINC_003925</name>
</gene>
<keyword evidence="3" id="KW-0328">Glycosyltransferase</keyword>
<evidence type="ECO:0000256" key="2">
    <source>
        <dbReference type="ARBA" id="ARBA00007677"/>
    </source>
</evidence>
<reference evidence="7 8" key="1">
    <citation type="journal article" date="2019" name="Front. Genet.">
        <title>Whole-Genome Sequencing of the Opportunistic Yeast Pathogen Candida inconspicua Uncovers Its Hybrid Origin.</title>
        <authorList>
            <person name="Mixao V."/>
            <person name="Hansen A.P."/>
            <person name="Saus E."/>
            <person name="Boekhout T."/>
            <person name="Lass-Florl C."/>
            <person name="Gabaldon T."/>
        </authorList>
    </citation>
    <scope>NUCLEOTIDE SEQUENCE [LARGE SCALE GENOMIC DNA]</scope>
    <source>
        <strain evidence="7 8">CBS 180</strain>
    </source>
</reference>
<dbReference type="FunFam" id="3.90.550.10:FF:000051">
    <property type="entry name" value="Alpha-1,2-mannosyltransferase (Ktr4)"/>
    <property type="match status" value="1"/>
</dbReference>
<evidence type="ECO:0000256" key="3">
    <source>
        <dbReference type="ARBA" id="ARBA00022676"/>
    </source>
</evidence>
<dbReference type="PIRSF" id="PIRSF018153">
    <property type="entry name" value="Glyco_trans_15"/>
    <property type="match status" value="1"/>
</dbReference>
<keyword evidence="4" id="KW-0808">Transferase</keyword>
<evidence type="ECO:0000256" key="5">
    <source>
        <dbReference type="ARBA" id="ARBA00022968"/>
    </source>
</evidence>
<dbReference type="GO" id="GO:0005794">
    <property type="term" value="C:Golgi apparatus"/>
    <property type="evidence" value="ECO:0007669"/>
    <property type="project" value="TreeGrafter"/>
</dbReference>
<dbReference type="OrthoDB" id="439943at2759"/>
<protein>
    <recommendedName>
        <fullName evidence="9">Glycosyltransferase family 15 protein</fullName>
    </recommendedName>
</protein>